<gene>
    <name evidence="1" type="ORF">IMCC3088_380</name>
</gene>
<keyword evidence="2" id="KW-1185">Reference proteome</keyword>
<comment type="caution">
    <text evidence="1">The sequence shown here is derived from an EMBL/GenBank/DDBJ whole genome shotgun (WGS) entry which is preliminary data.</text>
</comment>
<dbReference type="PANTHER" id="PTHR30143:SF0">
    <property type="entry name" value="2-KETO-4-PENTENOATE HYDRATASE"/>
    <property type="match status" value="1"/>
</dbReference>
<organism evidence="1 2">
    <name type="scientific">Aequoribacter fuscus</name>
    <dbReference type="NCBI Taxonomy" id="2518989"/>
    <lineage>
        <taxon>Bacteria</taxon>
        <taxon>Pseudomonadati</taxon>
        <taxon>Pseudomonadota</taxon>
        <taxon>Gammaproteobacteria</taxon>
        <taxon>Cellvibrionales</taxon>
        <taxon>Halieaceae</taxon>
        <taxon>Aequoribacter</taxon>
    </lineage>
</organism>
<dbReference type="AlphaFoldDB" id="F3L5S7"/>
<dbReference type="eggNOG" id="COG3971">
    <property type="taxonomic scope" value="Bacteria"/>
</dbReference>
<dbReference type="InterPro" id="IPR050772">
    <property type="entry name" value="Hydratase-Decarb/MhpD_sf"/>
</dbReference>
<name>F3L5S7_9GAMM</name>
<dbReference type="GO" id="GO:0005737">
    <property type="term" value="C:cytoplasm"/>
    <property type="evidence" value="ECO:0007669"/>
    <property type="project" value="TreeGrafter"/>
</dbReference>
<evidence type="ECO:0000313" key="2">
    <source>
        <dbReference type="Proteomes" id="UP000005615"/>
    </source>
</evidence>
<sequence length="245" mass="26348">MHDEFQAKLASDIVGHNPLSEFPEGLTLDDAYALLPSVAERVCDRKIRGLKAGLTNTDLQPFFGLDHALLGYVYDRGELILGDGIPLLAGSQIECELAIILDADGQPKSLAPAIEFVYVNFSRPEDMTAANLVVSSLGADRFLVGEQMPWSEVDFDAIKNSKLTAKLDGSTIMETSPMDSLGGPEQALQWCTSEARKRGLQIEDGSVLLCGTCGGGLPMLTGGYSVDYGSLGRIDFEVTMSSRSH</sequence>
<dbReference type="PANTHER" id="PTHR30143">
    <property type="entry name" value="ACID HYDRATASE"/>
    <property type="match status" value="1"/>
</dbReference>
<dbReference type="SUPFAM" id="SSF56529">
    <property type="entry name" value="FAH"/>
    <property type="match status" value="1"/>
</dbReference>
<protein>
    <submittedName>
        <fullName evidence="1">Putative hydratase</fullName>
    </submittedName>
</protein>
<accession>F3L5S7</accession>
<dbReference type="STRING" id="2518989.IMCC3088_380"/>
<reference evidence="1 2" key="1">
    <citation type="journal article" date="2011" name="J. Bacteriol.">
        <title>Genome sequence of strain IMCC3088, a proteorhodopsin-containing marine bacterium belonging to the OM60/NOR5 clade.</title>
        <authorList>
            <person name="Jang Y."/>
            <person name="Oh H.M."/>
            <person name="Kang I."/>
            <person name="Lee K."/>
            <person name="Yang S.J."/>
            <person name="Cho J.C."/>
        </authorList>
    </citation>
    <scope>NUCLEOTIDE SEQUENCE [LARGE SCALE GENOMIC DNA]</scope>
    <source>
        <strain evidence="1 2">IMCC3088</strain>
    </source>
</reference>
<dbReference type="EMBL" id="AEIG01000127">
    <property type="protein sequence ID" value="EGG28317.1"/>
    <property type="molecule type" value="Genomic_DNA"/>
</dbReference>
<dbReference type="InterPro" id="IPR036663">
    <property type="entry name" value="Fumarylacetoacetase_C_sf"/>
</dbReference>
<dbReference type="GO" id="GO:0008684">
    <property type="term" value="F:2-oxopent-4-enoate hydratase activity"/>
    <property type="evidence" value="ECO:0007669"/>
    <property type="project" value="TreeGrafter"/>
</dbReference>
<dbReference type="Proteomes" id="UP000005615">
    <property type="component" value="Unassembled WGS sequence"/>
</dbReference>
<dbReference type="OrthoDB" id="9792137at2"/>
<evidence type="ECO:0000313" key="1">
    <source>
        <dbReference type="EMBL" id="EGG28317.1"/>
    </source>
</evidence>
<dbReference type="Gene3D" id="3.90.850.10">
    <property type="entry name" value="Fumarylacetoacetase-like, C-terminal domain"/>
    <property type="match status" value="1"/>
</dbReference>
<dbReference type="RefSeq" id="WP_009577221.1">
    <property type="nucleotide sequence ID" value="NZ_AEIG01000127.1"/>
</dbReference>
<proteinExistence type="predicted"/>